<accession>A0A6C0DQE8</accession>
<sequence length="167" mass="18442">MKIILSSNFIYKMRITNDMIFIAIILFLFIFLSLGMSCAEVSPYYKDNLFPRNFVYEPMRGLESMTTMSYSEYNSTDTPTNATQAPNVATAQVSNSGNKVEGFQGLQSSPLGSEKPIDVYSEAKGDLTCAGYGYYNSLGPLCLDKKQINLLQTRGANASGRPDQIGH</sequence>
<proteinExistence type="predicted"/>
<evidence type="ECO:0000313" key="1">
    <source>
        <dbReference type="EMBL" id="QHT18691.1"/>
    </source>
</evidence>
<dbReference type="EMBL" id="MN739659">
    <property type="protein sequence ID" value="QHT18691.1"/>
    <property type="molecule type" value="Genomic_DNA"/>
</dbReference>
<dbReference type="AlphaFoldDB" id="A0A6C0DQE8"/>
<organism evidence="1">
    <name type="scientific">viral metagenome</name>
    <dbReference type="NCBI Taxonomy" id="1070528"/>
    <lineage>
        <taxon>unclassified sequences</taxon>
        <taxon>metagenomes</taxon>
        <taxon>organismal metagenomes</taxon>
    </lineage>
</organism>
<name>A0A6C0DQE8_9ZZZZ</name>
<reference evidence="1" key="1">
    <citation type="journal article" date="2020" name="Nature">
        <title>Giant virus diversity and host interactions through global metagenomics.</title>
        <authorList>
            <person name="Schulz F."/>
            <person name="Roux S."/>
            <person name="Paez-Espino D."/>
            <person name="Jungbluth S."/>
            <person name="Walsh D.A."/>
            <person name="Denef V.J."/>
            <person name="McMahon K.D."/>
            <person name="Konstantinidis K.T."/>
            <person name="Eloe-Fadrosh E.A."/>
            <person name="Kyrpides N.C."/>
            <person name="Woyke T."/>
        </authorList>
    </citation>
    <scope>NUCLEOTIDE SEQUENCE</scope>
    <source>
        <strain evidence="1">GVMAG-M-3300023174-49</strain>
    </source>
</reference>
<protein>
    <submittedName>
        <fullName evidence="1">Uncharacterized protein</fullName>
    </submittedName>
</protein>